<dbReference type="Proteomes" id="UP000828390">
    <property type="component" value="Unassembled WGS sequence"/>
</dbReference>
<accession>A0A9D4NIH5</accession>
<organism evidence="1 2">
    <name type="scientific">Dreissena polymorpha</name>
    <name type="common">Zebra mussel</name>
    <name type="synonym">Mytilus polymorpha</name>
    <dbReference type="NCBI Taxonomy" id="45954"/>
    <lineage>
        <taxon>Eukaryota</taxon>
        <taxon>Metazoa</taxon>
        <taxon>Spiralia</taxon>
        <taxon>Lophotrochozoa</taxon>
        <taxon>Mollusca</taxon>
        <taxon>Bivalvia</taxon>
        <taxon>Autobranchia</taxon>
        <taxon>Heteroconchia</taxon>
        <taxon>Euheterodonta</taxon>
        <taxon>Imparidentia</taxon>
        <taxon>Neoheterodontei</taxon>
        <taxon>Myida</taxon>
        <taxon>Dreissenoidea</taxon>
        <taxon>Dreissenidae</taxon>
        <taxon>Dreissena</taxon>
    </lineage>
</organism>
<reference evidence="1" key="1">
    <citation type="journal article" date="2019" name="bioRxiv">
        <title>The Genome of the Zebra Mussel, Dreissena polymorpha: A Resource for Invasive Species Research.</title>
        <authorList>
            <person name="McCartney M.A."/>
            <person name="Auch B."/>
            <person name="Kono T."/>
            <person name="Mallez S."/>
            <person name="Zhang Y."/>
            <person name="Obille A."/>
            <person name="Becker A."/>
            <person name="Abrahante J.E."/>
            <person name="Garbe J."/>
            <person name="Badalamenti J.P."/>
            <person name="Herman A."/>
            <person name="Mangelson H."/>
            <person name="Liachko I."/>
            <person name="Sullivan S."/>
            <person name="Sone E.D."/>
            <person name="Koren S."/>
            <person name="Silverstein K.A.T."/>
            <person name="Beckman K.B."/>
            <person name="Gohl D.M."/>
        </authorList>
    </citation>
    <scope>NUCLEOTIDE SEQUENCE</scope>
    <source>
        <strain evidence="1">Duluth1</strain>
        <tissue evidence="1">Whole animal</tissue>
    </source>
</reference>
<sequence length="133" mass="14832">MCSQAVEDAKTNAQLNGRYTVRGPTLSCFHHILRHFNKHSDNDAYIDLSCILKKIKKDTLYRIGIMPYVASIPQVFSVVLTSLHNLASIPQVFSIVLTSLHNLVRSYSVASIPQVFSVVLKGLRKPAYLKCSA</sequence>
<gene>
    <name evidence="1" type="ORF">DPMN_018312</name>
</gene>
<name>A0A9D4NIH5_DREPO</name>
<protein>
    <submittedName>
        <fullName evidence="1">Uncharacterized protein</fullName>
    </submittedName>
</protein>
<evidence type="ECO:0000313" key="2">
    <source>
        <dbReference type="Proteomes" id="UP000828390"/>
    </source>
</evidence>
<dbReference type="AlphaFoldDB" id="A0A9D4NIH5"/>
<reference evidence="1" key="2">
    <citation type="submission" date="2020-11" db="EMBL/GenBank/DDBJ databases">
        <authorList>
            <person name="McCartney M.A."/>
            <person name="Auch B."/>
            <person name="Kono T."/>
            <person name="Mallez S."/>
            <person name="Becker A."/>
            <person name="Gohl D.M."/>
            <person name="Silverstein K.A.T."/>
            <person name="Koren S."/>
            <person name="Bechman K.B."/>
            <person name="Herman A."/>
            <person name="Abrahante J.E."/>
            <person name="Garbe J."/>
        </authorList>
    </citation>
    <scope>NUCLEOTIDE SEQUENCE</scope>
    <source>
        <strain evidence="1">Duluth1</strain>
        <tissue evidence="1">Whole animal</tissue>
    </source>
</reference>
<evidence type="ECO:0000313" key="1">
    <source>
        <dbReference type="EMBL" id="KAH3894154.1"/>
    </source>
</evidence>
<dbReference type="EMBL" id="JAIWYP010000001">
    <property type="protein sequence ID" value="KAH3894154.1"/>
    <property type="molecule type" value="Genomic_DNA"/>
</dbReference>
<proteinExistence type="predicted"/>
<comment type="caution">
    <text evidence="1">The sequence shown here is derived from an EMBL/GenBank/DDBJ whole genome shotgun (WGS) entry which is preliminary data.</text>
</comment>
<keyword evidence="2" id="KW-1185">Reference proteome</keyword>